<evidence type="ECO:0000259" key="3">
    <source>
        <dbReference type="Pfam" id="PF16344"/>
    </source>
</evidence>
<proteinExistence type="predicted"/>
<sequence length="333" mass="38308">MDTASQMRERIMAYFKGELSKEEEAFLYAWIKESTENKAFFFQLKNEFALQEDTDPLIERSYAELKSKLLLRQQFPSVPRKKKSSSLFLRVAAAIVVGLILGGGATYLFTSKPVEEVKVVWFETKVPRGEKSQLLLPDGSKVWMNSESSLSYPSNFMAGNRNVKLDGEAYFEVAKQQKSKFSVQTRDYTVRVLGTKFNVTGYADFNRTETALLEGSVEIIRGKQHLALHPGQTLQYKDGQFIMGELSGGTSAKWKDNLFDFKEIPFEELVLRLERWYDVDIEVKSDDLNKIVYSGVFKNAETIEEILDIFQLTMPISYTKEDFRKFSIQRKKS</sequence>
<dbReference type="Gene3D" id="2.60.120.1440">
    <property type="match status" value="1"/>
</dbReference>
<dbReference type="InterPro" id="IPR032508">
    <property type="entry name" value="FecR_C"/>
</dbReference>
<gene>
    <name evidence="4" type="ORF">DET52_103215</name>
</gene>
<dbReference type="GO" id="GO:0016989">
    <property type="term" value="F:sigma factor antagonist activity"/>
    <property type="evidence" value="ECO:0007669"/>
    <property type="project" value="TreeGrafter"/>
</dbReference>
<dbReference type="Gene3D" id="3.55.50.30">
    <property type="match status" value="1"/>
</dbReference>
<dbReference type="RefSeq" id="WP_133464635.1">
    <property type="nucleotide sequence ID" value="NZ_SNWI01000003.1"/>
</dbReference>
<feature type="domain" description="FecR protein" evidence="2">
    <location>
        <begin position="127"/>
        <end position="218"/>
    </location>
</feature>
<feature type="domain" description="Protein FecR C-terminal" evidence="3">
    <location>
        <begin position="259"/>
        <end position="322"/>
    </location>
</feature>
<dbReference type="FunFam" id="2.60.120.1440:FF:000001">
    <property type="entry name" value="Putative anti-sigma factor"/>
    <property type="match status" value="1"/>
</dbReference>
<accession>A0A4R6H6T4</accession>
<reference evidence="4 5" key="1">
    <citation type="submission" date="2019-03" db="EMBL/GenBank/DDBJ databases">
        <title>Freshwater and sediment microbial communities from various areas in North America, analyzing microbe dynamics in response to fracking.</title>
        <authorList>
            <person name="Lamendella R."/>
        </authorList>
    </citation>
    <scope>NUCLEOTIDE SEQUENCE [LARGE SCALE GENOMIC DNA]</scope>
    <source>
        <strain evidence="4 5">114D</strain>
    </source>
</reference>
<organism evidence="4 5">
    <name type="scientific">Sunxiuqinia elliptica</name>
    <dbReference type="NCBI Taxonomy" id="655355"/>
    <lineage>
        <taxon>Bacteria</taxon>
        <taxon>Pseudomonadati</taxon>
        <taxon>Bacteroidota</taxon>
        <taxon>Bacteroidia</taxon>
        <taxon>Marinilabiliales</taxon>
        <taxon>Prolixibacteraceae</taxon>
        <taxon>Sunxiuqinia</taxon>
    </lineage>
</organism>
<evidence type="ECO:0000313" key="5">
    <source>
        <dbReference type="Proteomes" id="UP000294848"/>
    </source>
</evidence>
<dbReference type="InterPro" id="IPR006860">
    <property type="entry name" value="FecR"/>
</dbReference>
<dbReference type="PIRSF" id="PIRSF018266">
    <property type="entry name" value="FecR"/>
    <property type="match status" value="1"/>
</dbReference>
<keyword evidence="1" id="KW-0812">Transmembrane</keyword>
<dbReference type="AlphaFoldDB" id="A0A4R6H6T4"/>
<dbReference type="PANTHER" id="PTHR30273:SF2">
    <property type="entry name" value="PROTEIN FECR"/>
    <property type="match status" value="1"/>
</dbReference>
<feature type="transmembrane region" description="Helical" evidence="1">
    <location>
        <begin position="87"/>
        <end position="109"/>
    </location>
</feature>
<dbReference type="OrthoDB" id="643766at2"/>
<keyword evidence="1" id="KW-0472">Membrane</keyword>
<dbReference type="Proteomes" id="UP000294848">
    <property type="component" value="Unassembled WGS sequence"/>
</dbReference>
<protein>
    <submittedName>
        <fullName evidence="4">FecR family protein</fullName>
    </submittedName>
</protein>
<dbReference type="Pfam" id="PF04773">
    <property type="entry name" value="FecR"/>
    <property type="match status" value="1"/>
</dbReference>
<dbReference type="PANTHER" id="PTHR30273">
    <property type="entry name" value="PERIPLASMIC SIGNAL SENSOR AND SIGMA FACTOR ACTIVATOR FECR-RELATED"/>
    <property type="match status" value="1"/>
</dbReference>
<evidence type="ECO:0000259" key="2">
    <source>
        <dbReference type="Pfam" id="PF04773"/>
    </source>
</evidence>
<dbReference type="InterPro" id="IPR012373">
    <property type="entry name" value="Ferrdict_sens_TM"/>
</dbReference>
<keyword evidence="1" id="KW-1133">Transmembrane helix</keyword>
<dbReference type="Pfam" id="PF16344">
    <property type="entry name" value="FecR_C"/>
    <property type="match status" value="1"/>
</dbReference>
<evidence type="ECO:0000256" key="1">
    <source>
        <dbReference type="SAM" id="Phobius"/>
    </source>
</evidence>
<name>A0A4R6H6T4_9BACT</name>
<evidence type="ECO:0000313" key="4">
    <source>
        <dbReference type="EMBL" id="TDO03271.1"/>
    </source>
</evidence>
<dbReference type="EMBL" id="SNWI01000003">
    <property type="protein sequence ID" value="TDO03271.1"/>
    <property type="molecule type" value="Genomic_DNA"/>
</dbReference>
<comment type="caution">
    <text evidence="4">The sequence shown here is derived from an EMBL/GenBank/DDBJ whole genome shotgun (WGS) entry which is preliminary data.</text>
</comment>